<accession>A0AA88VHD0</accession>
<evidence type="ECO:0000259" key="1">
    <source>
        <dbReference type="Pfam" id="PF22936"/>
    </source>
</evidence>
<comment type="caution">
    <text evidence="2">The sequence shown here is derived from an EMBL/GenBank/DDBJ whole genome shotgun (WGS) entry which is preliminary data.</text>
</comment>
<dbReference type="Pfam" id="PF14223">
    <property type="entry name" value="Retrotran_gag_2"/>
    <property type="match status" value="1"/>
</dbReference>
<gene>
    <name evidence="2" type="ORF">RJ639_013383</name>
</gene>
<name>A0AA88VHD0_9ASTE</name>
<dbReference type="Pfam" id="PF22936">
    <property type="entry name" value="Pol_BBD"/>
    <property type="match status" value="1"/>
</dbReference>
<reference evidence="2" key="1">
    <citation type="submission" date="2022-12" db="EMBL/GenBank/DDBJ databases">
        <title>Draft genome assemblies for two species of Escallonia (Escalloniales).</title>
        <authorList>
            <person name="Chanderbali A."/>
            <person name="Dervinis C."/>
            <person name="Anghel I."/>
            <person name="Soltis D."/>
            <person name="Soltis P."/>
            <person name="Zapata F."/>
        </authorList>
    </citation>
    <scope>NUCLEOTIDE SEQUENCE</scope>
    <source>
        <strain evidence="2">UCBG64.0493</strain>
        <tissue evidence="2">Leaf</tissue>
    </source>
</reference>
<organism evidence="2 3">
    <name type="scientific">Escallonia herrerae</name>
    <dbReference type="NCBI Taxonomy" id="1293975"/>
    <lineage>
        <taxon>Eukaryota</taxon>
        <taxon>Viridiplantae</taxon>
        <taxon>Streptophyta</taxon>
        <taxon>Embryophyta</taxon>
        <taxon>Tracheophyta</taxon>
        <taxon>Spermatophyta</taxon>
        <taxon>Magnoliopsida</taxon>
        <taxon>eudicotyledons</taxon>
        <taxon>Gunneridae</taxon>
        <taxon>Pentapetalae</taxon>
        <taxon>asterids</taxon>
        <taxon>campanulids</taxon>
        <taxon>Escalloniales</taxon>
        <taxon>Escalloniaceae</taxon>
        <taxon>Escallonia</taxon>
    </lineage>
</organism>
<feature type="domain" description="Retrovirus-related Pol polyprotein from transposon TNT 1-94-like beta-barrel" evidence="1">
    <location>
        <begin position="220"/>
        <end position="302"/>
    </location>
</feature>
<evidence type="ECO:0000313" key="2">
    <source>
        <dbReference type="EMBL" id="KAK3008966.1"/>
    </source>
</evidence>
<dbReference type="AlphaFoldDB" id="A0AA88VHD0"/>
<sequence length="378" mass="43255">MASKAASVELSKTEKLNGNNFSTWKRRIRHILFQDKVEYVLDVPYPKEPPLRAGEAAREAFDRFFENDKLARSTLLTFMEPDLEVIYEEYKTAKEMFDAITEAYGTASNTYIQLLIEKYNGTVMKEGENVMNHVNKLLVIAKELAALGNPIPDKMQVSTVLSSLPDSWDPVVISINISGQDLNNCPQNKDGNNKQFKKGPIDIVCVVSESLLADCDSRSWWVDSASSRHVARTRENFVEMKDVKSGDHKVYMGNNTYCEVLGVGTVKIPLPGQNNLILTDVLYTPNMRRNLLYVPRMDEKGFELRFRSSKFAIFHPNGSLGIIESRDAFFLEDDIEREKLEKMVELFEIEKEKDIVQEMEKLIAKWEMLDYVAISHMN</sequence>
<proteinExistence type="predicted"/>
<dbReference type="Proteomes" id="UP001188597">
    <property type="component" value="Unassembled WGS sequence"/>
</dbReference>
<dbReference type="InterPro" id="IPR054722">
    <property type="entry name" value="PolX-like_BBD"/>
</dbReference>
<keyword evidence="3" id="KW-1185">Reference proteome</keyword>
<evidence type="ECO:0000313" key="3">
    <source>
        <dbReference type="Proteomes" id="UP001188597"/>
    </source>
</evidence>
<dbReference type="EMBL" id="JAVXUP010001697">
    <property type="protein sequence ID" value="KAK3008966.1"/>
    <property type="molecule type" value="Genomic_DNA"/>
</dbReference>
<dbReference type="PANTHER" id="PTHR47592:SF27">
    <property type="entry name" value="OS08G0421700 PROTEIN"/>
    <property type="match status" value="1"/>
</dbReference>
<dbReference type="PANTHER" id="PTHR47592">
    <property type="entry name" value="PBF68 PROTEIN"/>
    <property type="match status" value="1"/>
</dbReference>
<protein>
    <recommendedName>
        <fullName evidence="1">Retrovirus-related Pol polyprotein from transposon TNT 1-94-like beta-barrel domain-containing protein</fullName>
    </recommendedName>
</protein>